<keyword evidence="5 11" id="KW-0418">Kinase</keyword>
<dbReference type="PANTHER" id="PTHR43289">
    <property type="entry name" value="MITOGEN-ACTIVATED PROTEIN KINASE KINASE KINASE 20-RELATED"/>
    <property type="match status" value="1"/>
</dbReference>
<dbReference type="PANTHER" id="PTHR43289:SF6">
    <property type="entry name" value="SERINE_THREONINE-PROTEIN KINASE NEKL-3"/>
    <property type="match status" value="1"/>
</dbReference>
<dbReference type="AlphaFoldDB" id="A0A8G1XB30"/>
<organism evidence="11 12">
    <name type="scientific">Kitasatospora cineracea</name>
    <dbReference type="NCBI Taxonomy" id="88074"/>
    <lineage>
        <taxon>Bacteria</taxon>
        <taxon>Bacillati</taxon>
        <taxon>Actinomycetota</taxon>
        <taxon>Actinomycetes</taxon>
        <taxon>Kitasatosporales</taxon>
        <taxon>Streptomycetaceae</taxon>
        <taxon>Kitasatospora</taxon>
    </lineage>
</organism>
<accession>A0A8G1XB30</accession>
<protein>
    <recommendedName>
        <fullName evidence="1">non-specific serine/threonine protein kinase</fullName>
        <ecNumber evidence="1">2.7.11.1</ecNumber>
    </recommendedName>
</protein>
<dbReference type="Gene3D" id="3.30.200.20">
    <property type="entry name" value="Phosphorylase Kinase, domain 1"/>
    <property type="match status" value="1"/>
</dbReference>
<keyword evidence="2 11" id="KW-0723">Serine/threonine-protein kinase</keyword>
<feature type="binding site" evidence="7">
    <location>
        <position position="44"/>
    </location>
    <ligand>
        <name>ATP</name>
        <dbReference type="ChEBI" id="CHEBI:30616"/>
    </ligand>
</feature>
<dbReference type="SMART" id="SM00220">
    <property type="entry name" value="S_TKc"/>
    <property type="match status" value="1"/>
</dbReference>
<dbReference type="PROSITE" id="PS50011">
    <property type="entry name" value="PROTEIN_KINASE_DOM"/>
    <property type="match status" value="1"/>
</dbReference>
<comment type="caution">
    <text evidence="11">The sequence shown here is derived from an EMBL/GenBank/DDBJ whole genome shotgun (WGS) entry which is preliminary data.</text>
</comment>
<dbReference type="GO" id="GO:0005524">
    <property type="term" value="F:ATP binding"/>
    <property type="evidence" value="ECO:0007669"/>
    <property type="project" value="UniProtKB-UniRule"/>
</dbReference>
<dbReference type="InterPro" id="IPR017441">
    <property type="entry name" value="Protein_kinase_ATP_BS"/>
</dbReference>
<dbReference type="InterPro" id="IPR008271">
    <property type="entry name" value="Ser/Thr_kinase_AS"/>
</dbReference>
<dbReference type="OrthoDB" id="9762169at2"/>
<evidence type="ECO:0000313" key="12">
    <source>
        <dbReference type="Proteomes" id="UP000267408"/>
    </source>
</evidence>
<feature type="domain" description="Protein kinase" evidence="10">
    <location>
        <begin position="15"/>
        <end position="279"/>
    </location>
</feature>
<dbReference type="EMBL" id="RJVJ01000002">
    <property type="protein sequence ID" value="ROR38478.1"/>
    <property type="molecule type" value="Genomic_DNA"/>
</dbReference>
<feature type="compositionally biased region" description="Pro residues" evidence="8">
    <location>
        <begin position="279"/>
        <end position="298"/>
    </location>
</feature>
<dbReference type="Gene3D" id="1.10.510.10">
    <property type="entry name" value="Transferase(Phosphotransferase) domain 1"/>
    <property type="match status" value="1"/>
</dbReference>
<evidence type="ECO:0000256" key="3">
    <source>
        <dbReference type="ARBA" id="ARBA00022679"/>
    </source>
</evidence>
<dbReference type="SUPFAM" id="SSF56112">
    <property type="entry name" value="Protein kinase-like (PK-like)"/>
    <property type="match status" value="1"/>
</dbReference>
<dbReference type="InterPro" id="IPR000719">
    <property type="entry name" value="Prot_kinase_dom"/>
</dbReference>
<keyword evidence="9" id="KW-1133">Transmembrane helix</keyword>
<sequence>MSQGGYVGALVGERYRLVEQLGAGGFGRVWKAVDERLRVDVAVKEVLLPQGGPGGAAAVNAARAEREARHAARLRNHPNVVAVHDVVIDRGVPWIVMELVTGRTLDDEIRAVGPIPAPRLSAIGDAVLGALAAAHAAGIVHRDVKPANVLLAADGRVLLTDFGIAVHAADTALTAAGTVVGSFEYIAPERAEGREAAPAGDLFSCGVTLYHAATGHSPFRRDSVSDSVLAVFAHHPAPLPGPGPLSGVIGQLMAKDPAARPTAEAALRTLRDPAAAPAFPAPPAPPAVPAVPPGPGPVPTALDRTPAAPPAPAYGPPAPAYGPPVPAYGPPPSFGPPSPSYGPPAPSYGPPVPSYGAAPVHAAATGGAAREPFEEDEDGAYGAGAAARGRAARAVLLRIVGGFALLGLGLALTAYLLLTYLVGEPSETAATVTAVKVAVESVTAGAAVTGGVLAFPGGSPQRRLYLATGLGAVLTVLVTAVVSANAQISGIL</sequence>
<dbReference type="Pfam" id="PF00069">
    <property type="entry name" value="Pkinase"/>
    <property type="match status" value="1"/>
</dbReference>
<dbReference type="PROSITE" id="PS00108">
    <property type="entry name" value="PROTEIN_KINASE_ST"/>
    <property type="match status" value="1"/>
</dbReference>
<keyword evidence="6 7" id="KW-0067">ATP-binding</keyword>
<evidence type="ECO:0000256" key="2">
    <source>
        <dbReference type="ARBA" id="ARBA00022527"/>
    </source>
</evidence>
<evidence type="ECO:0000256" key="7">
    <source>
        <dbReference type="PROSITE-ProRule" id="PRU10141"/>
    </source>
</evidence>
<dbReference type="RefSeq" id="WP_123563096.1">
    <property type="nucleotide sequence ID" value="NZ_RJVJ01000002.1"/>
</dbReference>
<dbReference type="InterPro" id="IPR011009">
    <property type="entry name" value="Kinase-like_dom_sf"/>
</dbReference>
<evidence type="ECO:0000256" key="5">
    <source>
        <dbReference type="ARBA" id="ARBA00022777"/>
    </source>
</evidence>
<dbReference type="PROSITE" id="PS00107">
    <property type="entry name" value="PROTEIN_KINASE_ATP"/>
    <property type="match status" value="1"/>
</dbReference>
<feature type="transmembrane region" description="Helical" evidence="9">
    <location>
        <begin position="395"/>
        <end position="417"/>
    </location>
</feature>
<keyword evidence="3" id="KW-0808">Transferase</keyword>
<dbReference type="EC" id="2.7.11.1" evidence="1"/>
<evidence type="ECO:0000256" key="1">
    <source>
        <dbReference type="ARBA" id="ARBA00012513"/>
    </source>
</evidence>
<evidence type="ECO:0000256" key="8">
    <source>
        <dbReference type="SAM" id="MobiDB-lite"/>
    </source>
</evidence>
<evidence type="ECO:0000256" key="9">
    <source>
        <dbReference type="SAM" id="Phobius"/>
    </source>
</evidence>
<evidence type="ECO:0000256" key="4">
    <source>
        <dbReference type="ARBA" id="ARBA00022741"/>
    </source>
</evidence>
<keyword evidence="9" id="KW-0472">Membrane</keyword>
<name>A0A8G1XB30_9ACTN</name>
<evidence type="ECO:0000256" key="6">
    <source>
        <dbReference type="ARBA" id="ARBA00022840"/>
    </source>
</evidence>
<gene>
    <name evidence="11" type="ORF">EDD39_6660</name>
</gene>
<feature type="transmembrane region" description="Helical" evidence="9">
    <location>
        <begin position="437"/>
        <end position="457"/>
    </location>
</feature>
<feature type="region of interest" description="Disordered" evidence="8">
    <location>
        <begin position="275"/>
        <end position="315"/>
    </location>
</feature>
<dbReference type="GO" id="GO:0004674">
    <property type="term" value="F:protein serine/threonine kinase activity"/>
    <property type="evidence" value="ECO:0007669"/>
    <property type="project" value="UniProtKB-KW"/>
</dbReference>
<reference evidence="11 12" key="1">
    <citation type="submission" date="2018-11" db="EMBL/GenBank/DDBJ databases">
        <title>Sequencing the genomes of 1000 actinobacteria strains.</title>
        <authorList>
            <person name="Klenk H.-P."/>
        </authorList>
    </citation>
    <scope>NUCLEOTIDE SEQUENCE [LARGE SCALE GENOMIC DNA]</scope>
    <source>
        <strain evidence="11 12">DSM 44780</strain>
    </source>
</reference>
<feature type="transmembrane region" description="Helical" evidence="9">
    <location>
        <begin position="464"/>
        <end position="486"/>
    </location>
</feature>
<dbReference type="Proteomes" id="UP000267408">
    <property type="component" value="Unassembled WGS sequence"/>
</dbReference>
<keyword evidence="4 7" id="KW-0547">Nucleotide-binding</keyword>
<keyword evidence="9" id="KW-0812">Transmembrane</keyword>
<evidence type="ECO:0000259" key="10">
    <source>
        <dbReference type="PROSITE" id="PS50011"/>
    </source>
</evidence>
<evidence type="ECO:0000313" key="11">
    <source>
        <dbReference type="EMBL" id="ROR38478.1"/>
    </source>
</evidence>
<proteinExistence type="predicted"/>
<dbReference type="CDD" id="cd14014">
    <property type="entry name" value="STKc_PknB_like"/>
    <property type="match status" value="1"/>
</dbReference>